<accession>W9ND70</accession>
<dbReference type="EMBL" id="JH651037">
    <property type="protein sequence ID" value="EXA30713.1"/>
    <property type="molecule type" value="Genomic_DNA"/>
</dbReference>
<organism evidence="1">
    <name type="scientific">Fusarium oxysporum f. sp. pisi HDV247</name>
    <dbReference type="NCBI Taxonomy" id="1080344"/>
    <lineage>
        <taxon>Eukaryota</taxon>
        <taxon>Fungi</taxon>
        <taxon>Dikarya</taxon>
        <taxon>Ascomycota</taxon>
        <taxon>Pezizomycotina</taxon>
        <taxon>Sordariomycetes</taxon>
        <taxon>Hypocreomycetidae</taxon>
        <taxon>Hypocreales</taxon>
        <taxon>Nectriaceae</taxon>
        <taxon>Fusarium</taxon>
        <taxon>Fusarium oxysporum species complex</taxon>
    </lineage>
</organism>
<gene>
    <name evidence="1" type="ORF">FOVG_17929</name>
</gene>
<reference evidence="1" key="1">
    <citation type="submission" date="2011-10" db="EMBL/GenBank/DDBJ databases">
        <title>The Genome Sequence of Fusarium oxysporum HDV247.</title>
        <authorList>
            <consortium name="The Broad Institute Genome Sequencing Platform"/>
            <person name="Ma L.-J."/>
            <person name="Gale L.R."/>
            <person name="Schwartz D.C."/>
            <person name="Zhou S."/>
            <person name="Corby-Kistler H."/>
            <person name="Young S.K."/>
            <person name="Zeng Q."/>
            <person name="Gargeya S."/>
            <person name="Fitzgerald M."/>
            <person name="Haas B."/>
            <person name="Abouelleil A."/>
            <person name="Alvarado L."/>
            <person name="Arachchi H.M."/>
            <person name="Berlin A."/>
            <person name="Brown A."/>
            <person name="Chapman S.B."/>
            <person name="Chen Z."/>
            <person name="Dunbar C."/>
            <person name="Freedman E."/>
            <person name="Gearin G."/>
            <person name="Goldberg J."/>
            <person name="Griggs A."/>
            <person name="Gujja S."/>
            <person name="Heiman D."/>
            <person name="Howarth C."/>
            <person name="Larson L."/>
            <person name="Lui A."/>
            <person name="MacDonald P.J.P."/>
            <person name="Montmayeur A."/>
            <person name="Murphy C."/>
            <person name="Neiman D."/>
            <person name="Pearson M."/>
            <person name="Priest M."/>
            <person name="Roberts A."/>
            <person name="Saif S."/>
            <person name="Shea T."/>
            <person name="Shenoy N."/>
            <person name="Sisk P."/>
            <person name="Stolte C."/>
            <person name="Sykes S."/>
            <person name="Wortman J."/>
            <person name="Nusbaum C."/>
            <person name="Birren B."/>
        </authorList>
    </citation>
    <scope>NUCLEOTIDE SEQUENCE [LARGE SCALE GENOMIC DNA]</scope>
    <source>
        <strain evidence="1">HDV247</strain>
    </source>
</reference>
<dbReference type="HOGENOM" id="CLU_2558351_0_0_1"/>
<dbReference type="AlphaFoldDB" id="W9ND70"/>
<proteinExistence type="predicted"/>
<dbReference type="Proteomes" id="UP000030751">
    <property type="component" value="Unassembled WGS sequence"/>
</dbReference>
<reference evidence="1" key="2">
    <citation type="submission" date="2012-05" db="EMBL/GenBank/DDBJ databases">
        <title>Annotation of the Genome Sequence of Fusarium oxysporum HDV247.</title>
        <authorList>
            <consortium name="The Broad Institute Genomics Platform"/>
            <person name="Ma L.-J."/>
            <person name="Corby-Kistler H."/>
            <person name="Broz K."/>
            <person name="Gale L.R."/>
            <person name="Jonkers W."/>
            <person name="O'Donnell K."/>
            <person name="Ploetz R."/>
            <person name="Steinberg C."/>
            <person name="Schwartz D.C."/>
            <person name="VanEtten H."/>
            <person name="Zhou S."/>
            <person name="Young S.K."/>
            <person name="Zeng Q."/>
            <person name="Gargeya S."/>
            <person name="Fitzgerald M."/>
            <person name="Abouelleil A."/>
            <person name="Alvarado L."/>
            <person name="Chapman S.B."/>
            <person name="Gainer-Dewar J."/>
            <person name="Goldberg J."/>
            <person name="Griggs A."/>
            <person name="Gujja S."/>
            <person name="Hansen M."/>
            <person name="Howarth C."/>
            <person name="Imamovic A."/>
            <person name="Ireland A."/>
            <person name="Larimer J."/>
            <person name="McCowan C."/>
            <person name="Murphy C."/>
            <person name="Pearson M."/>
            <person name="Poon T.W."/>
            <person name="Priest M."/>
            <person name="Roberts A."/>
            <person name="Saif S."/>
            <person name="Shea T."/>
            <person name="Sykes S."/>
            <person name="Wortman J."/>
            <person name="Nusbaum C."/>
            <person name="Birren B."/>
        </authorList>
    </citation>
    <scope>NUCLEOTIDE SEQUENCE</scope>
    <source>
        <strain evidence="1">HDV247</strain>
    </source>
</reference>
<evidence type="ECO:0000313" key="1">
    <source>
        <dbReference type="EMBL" id="EXA30713.1"/>
    </source>
</evidence>
<name>W9ND70_FUSOX</name>
<sequence length="82" mass="8512">MADRNIAMIGANSIGATLFPGLLTRSILGVAAADGKTFVDLASALASYQLSVSLRYLNCHAARHHRQGAPPSSISPALPIQP</sequence>
<protein>
    <submittedName>
        <fullName evidence="1">Uncharacterized protein</fullName>
    </submittedName>
</protein>